<evidence type="ECO:0000256" key="4">
    <source>
        <dbReference type="ARBA" id="ARBA00023163"/>
    </source>
</evidence>
<accession>A0AAV5AM07</accession>
<dbReference type="PANTHER" id="PTHR10221:SF9">
    <property type="entry name" value="TRANSCRIPTION INITIATION FACTOR TFIID SUBUNIT 6"/>
    <property type="match status" value="1"/>
</dbReference>
<dbReference type="Gene3D" id="1.10.20.10">
    <property type="entry name" value="Histone, subunit A"/>
    <property type="match status" value="1"/>
</dbReference>
<dbReference type="SMART" id="SM00803">
    <property type="entry name" value="TAF"/>
    <property type="match status" value="1"/>
</dbReference>
<dbReference type="FunFam" id="1.10.20.10:FF:000033">
    <property type="entry name" value="Transcription initiation factor TFIID complex subunit"/>
    <property type="match status" value="1"/>
</dbReference>
<dbReference type="SUPFAM" id="SSF48371">
    <property type="entry name" value="ARM repeat"/>
    <property type="match status" value="1"/>
</dbReference>
<reference evidence="9" key="1">
    <citation type="submission" date="2021-10" db="EMBL/GenBank/DDBJ databases">
        <title>De novo Genome Assembly of Clathrus columnatus (Basidiomycota, Fungi) Using Illumina and Nanopore Sequence Data.</title>
        <authorList>
            <person name="Ogiso-Tanaka E."/>
            <person name="Itagaki H."/>
            <person name="Hosoya T."/>
            <person name="Hosaka K."/>
        </authorList>
    </citation>
    <scope>NUCLEOTIDE SEQUENCE</scope>
    <source>
        <strain evidence="9">MO-923</strain>
    </source>
</reference>
<evidence type="ECO:0000256" key="2">
    <source>
        <dbReference type="ARBA" id="ARBA00007688"/>
    </source>
</evidence>
<keyword evidence="10" id="KW-1185">Reference proteome</keyword>
<evidence type="ECO:0000313" key="9">
    <source>
        <dbReference type="EMBL" id="GJJ15644.1"/>
    </source>
</evidence>
<evidence type="ECO:0000313" key="10">
    <source>
        <dbReference type="Proteomes" id="UP001050691"/>
    </source>
</evidence>
<dbReference type="AlphaFoldDB" id="A0AAV5AM07"/>
<evidence type="ECO:0000256" key="1">
    <source>
        <dbReference type="ARBA" id="ARBA00004123"/>
    </source>
</evidence>
<proteinExistence type="inferred from homology"/>
<comment type="caution">
    <text evidence="9">The sequence shown here is derived from an EMBL/GenBank/DDBJ whole genome shotgun (WGS) entry which is preliminary data.</text>
</comment>
<evidence type="ECO:0000256" key="6">
    <source>
        <dbReference type="ARBA" id="ARBA00076308"/>
    </source>
</evidence>
<dbReference type="Pfam" id="PF02969">
    <property type="entry name" value="TAF"/>
    <property type="match status" value="1"/>
</dbReference>
<dbReference type="GO" id="GO:0003713">
    <property type="term" value="F:transcription coactivator activity"/>
    <property type="evidence" value="ECO:0007669"/>
    <property type="project" value="TreeGrafter"/>
</dbReference>
<dbReference type="InterPro" id="IPR011442">
    <property type="entry name" value="TAF6_C"/>
</dbReference>
<feature type="domain" description="TATA box binding protein associated factor (TAF) histone-like fold" evidence="8">
    <location>
        <begin position="12"/>
        <end position="76"/>
    </location>
</feature>
<evidence type="ECO:0000256" key="3">
    <source>
        <dbReference type="ARBA" id="ARBA00023015"/>
    </source>
</evidence>
<dbReference type="GO" id="GO:0005669">
    <property type="term" value="C:transcription factor TFIID complex"/>
    <property type="evidence" value="ECO:0007669"/>
    <property type="project" value="InterPro"/>
</dbReference>
<organism evidence="9 10">
    <name type="scientific">Clathrus columnatus</name>
    <dbReference type="NCBI Taxonomy" id="1419009"/>
    <lineage>
        <taxon>Eukaryota</taxon>
        <taxon>Fungi</taxon>
        <taxon>Dikarya</taxon>
        <taxon>Basidiomycota</taxon>
        <taxon>Agaricomycotina</taxon>
        <taxon>Agaricomycetes</taxon>
        <taxon>Phallomycetidae</taxon>
        <taxon>Phallales</taxon>
        <taxon>Clathraceae</taxon>
        <taxon>Clathrus</taxon>
    </lineage>
</organism>
<dbReference type="GO" id="GO:0051123">
    <property type="term" value="P:RNA polymerase II preinitiation complex assembly"/>
    <property type="evidence" value="ECO:0007669"/>
    <property type="project" value="TreeGrafter"/>
</dbReference>
<keyword evidence="5" id="KW-0539">Nucleus</keyword>
<dbReference type="InterPro" id="IPR009072">
    <property type="entry name" value="Histone-fold"/>
</dbReference>
<dbReference type="SUPFAM" id="SSF47113">
    <property type="entry name" value="Histone-fold"/>
    <property type="match status" value="1"/>
</dbReference>
<sequence length="461" mass="50152">MNGKQKARVQTGVFKPESVKDVADSLGITNLSDDVASALASDVEYRMHQVVEEASKFMRHARRTTLTPSDIDHALRVLNIEPLYGHSPANLPKFKKVSVPSSAPVYFVEDEELDLDKVLKEEKVFLPKAVSWTAHWLAVEGVQPLIPENPPSIPKTDIPAEEPFGQAADPSQAAARAKPQLIKRPANKEPLVKHVLSKELQLYYNRLTAALIPPPTDSGKRTAALASLRIDAGLQSLLPYLVRWVAEGVVASLRSGLDTEAEGRTIEVWLEVLGALLENTNFFIEPYLHQMLPPLLSILLTSTLPVSHSTHLRTLAAQILSRLLTAHSTTYPSLPPRVMKTLLLALIAPGRSKGTREGAVRGLMGVGKEATRKGLVESGGVKLVGEEIAGESGNESLVAAVFDALISLRTPSTEEPIPLDPNSDADKPIVIRLREIFGDFFASRMMNDGEWARGILSEPGG</sequence>
<evidence type="ECO:0000256" key="7">
    <source>
        <dbReference type="ARBA" id="ARBA00093655"/>
    </source>
</evidence>
<protein>
    <recommendedName>
        <fullName evidence="6">TBP-associated factor 6</fullName>
    </recommendedName>
    <alternativeName>
        <fullName evidence="7">Transcription initiation factor TFIID subunit 6</fullName>
    </alternativeName>
</protein>
<dbReference type="CDD" id="cd22931">
    <property type="entry name" value="HFD_TAF6"/>
    <property type="match status" value="1"/>
</dbReference>
<keyword evidence="3" id="KW-0805">Transcription regulation</keyword>
<dbReference type="Pfam" id="PF07571">
    <property type="entry name" value="TAF6_C"/>
    <property type="match status" value="1"/>
</dbReference>
<dbReference type="GO" id="GO:0000124">
    <property type="term" value="C:SAGA complex"/>
    <property type="evidence" value="ECO:0007669"/>
    <property type="project" value="InterPro"/>
</dbReference>
<dbReference type="InterPro" id="IPR016024">
    <property type="entry name" value="ARM-type_fold"/>
</dbReference>
<dbReference type="Proteomes" id="UP001050691">
    <property type="component" value="Unassembled WGS sequence"/>
</dbReference>
<dbReference type="Gene3D" id="1.25.40.770">
    <property type="entry name" value="TAF6, C-terminal HEAT repeat domain"/>
    <property type="match status" value="1"/>
</dbReference>
<dbReference type="GO" id="GO:0006325">
    <property type="term" value="P:chromatin organization"/>
    <property type="evidence" value="ECO:0007669"/>
    <property type="project" value="UniProtKB-ARBA"/>
</dbReference>
<evidence type="ECO:0000256" key="5">
    <source>
        <dbReference type="ARBA" id="ARBA00023242"/>
    </source>
</evidence>
<dbReference type="EMBL" id="BPWL01000011">
    <property type="protein sequence ID" value="GJJ15644.1"/>
    <property type="molecule type" value="Genomic_DNA"/>
</dbReference>
<evidence type="ECO:0000259" key="8">
    <source>
        <dbReference type="SMART" id="SM00803"/>
    </source>
</evidence>
<dbReference type="InterPro" id="IPR004823">
    <property type="entry name" value="TAF_TATA-bd_Histone-like_dom"/>
</dbReference>
<keyword evidence="4" id="KW-0804">Transcription</keyword>
<comment type="subcellular location">
    <subcellularLocation>
        <location evidence="1">Nucleus</location>
    </subcellularLocation>
</comment>
<dbReference type="PANTHER" id="PTHR10221">
    <property type="entry name" value="TRANSCRIPTION INITIATION FACTOR TFIID SUBUNIT 6"/>
    <property type="match status" value="1"/>
</dbReference>
<gene>
    <name evidence="9" type="ORF">Clacol_009922</name>
</gene>
<dbReference type="GO" id="GO:0016251">
    <property type="term" value="F:RNA polymerase II general transcription initiation factor activity"/>
    <property type="evidence" value="ECO:0007669"/>
    <property type="project" value="InterPro"/>
</dbReference>
<dbReference type="GO" id="GO:0046695">
    <property type="term" value="C:SLIK (SAGA-like) complex"/>
    <property type="evidence" value="ECO:0007669"/>
    <property type="project" value="InterPro"/>
</dbReference>
<dbReference type="GO" id="GO:0046982">
    <property type="term" value="F:protein heterodimerization activity"/>
    <property type="evidence" value="ECO:0007669"/>
    <property type="project" value="InterPro"/>
</dbReference>
<dbReference type="InterPro" id="IPR046344">
    <property type="entry name" value="TAF6_C_sf"/>
</dbReference>
<name>A0AAV5AM07_9AGAM</name>
<dbReference type="CDD" id="cd08050">
    <property type="entry name" value="TAF6C"/>
    <property type="match status" value="1"/>
</dbReference>
<dbReference type="InterPro" id="IPR037796">
    <property type="entry name" value="TAF6"/>
</dbReference>
<comment type="similarity">
    <text evidence="2">Belongs to the TAF6 family.</text>
</comment>